<feature type="region of interest" description="Disordered" evidence="1">
    <location>
        <begin position="781"/>
        <end position="801"/>
    </location>
</feature>
<dbReference type="GO" id="GO:0008270">
    <property type="term" value="F:zinc ion binding"/>
    <property type="evidence" value="ECO:0007669"/>
    <property type="project" value="InterPro"/>
</dbReference>
<dbReference type="PANTHER" id="PTHR11533:SF174">
    <property type="entry name" value="PUROMYCIN-SENSITIVE AMINOPEPTIDASE-RELATED"/>
    <property type="match status" value="1"/>
</dbReference>
<dbReference type="AlphaFoldDB" id="A0A1I2T9I8"/>
<dbReference type="RefSeq" id="WP_090991746.1">
    <property type="nucleotide sequence ID" value="NZ_FOPP01000001.1"/>
</dbReference>
<evidence type="ECO:0000313" key="4">
    <source>
        <dbReference type="Proteomes" id="UP000199666"/>
    </source>
</evidence>
<feature type="domain" description="Peptidase M1 membrane alanine aminopeptidase" evidence="2">
    <location>
        <begin position="374"/>
        <end position="571"/>
    </location>
</feature>
<dbReference type="GO" id="GO:0070006">
    <property type="term" value="F:metalloaminopeptidase activity"/>
    <property type="evidence" value="ECO:0007669"/>
    <property type="project" value="TreeGrafter"/>
</dbReference>
<evidence type="ECO:0000256" key="1">
    <source>
        <dbReference type="SAM" id="MobiDB-lite"/>
    </source>
</evidence>
<organism evidence="3 4">
    <name type="scientific">Pedobacter insulae</name>
    <dbReference type="NCBI Taxonomy" id="414048"/>
    <lineage>
        <taxon>Bacteria</taxon>
        <taxon>Pseudomonadati</taxon>
        <taxon>Bacteroidota</taxon>
        <taxon>Sphingobacteriia</taxon>
        <taxon>Sphingobacteriales</taxon>
        <taxon>Sphingobacteriaceae</taxon>
        <taxon>Pedobacter</taxon>
    </lineage>
</organism>
<gene>
    <name evidence="3" type="ORF">SAMN04489864_101263</name>
</gene>
<dbReference type="GO" id="GO:0043171">
    <property type="term" value="P:peptide catabolic process"/>
    <property type="evidence" value="ECO:0007669"/>
    <property type="project" value="TreeGrafter"/>
</dbReference>
<dbReference type="OrthoDB" id="9814383at2"/>
<evidence type="ECO:0000259" key="2">
    <source>
        <dbReference type="Pfam" id="PF01433"/>
    </source>
</evidence>
<dbReference type="GO" id="GO:0016020">
    <property type="term" value="C:membrane"/>
    <property type="evidence" value="ECO:0007669"/>
    <property type="project" value="TreeGrafter"/>
</dbReference>
<protein>
    <recommendedName>
        <fullName evidence="2">Peptidase M1 membrane alanine aminopeptidase domain-containing protein</fullName>
    </recommendedName>
</protein>
<reference evidence="3 4" key="1">
    <citation type="submission" date="2016-10" db="EMBL/GenBank/DDBJ databases">
        <authorList>
            <person name="de Groot N.N."/>
        </authorList>
    </citation>
    <scope>NUCLEOTIDE SEQUENCE [LARGE SCALE GENOMIC DNA]</scope>
    <source>
        <strain evidence="3 4">DSM 18684</strain>
    </source>
</reference>
<dbReference type="GO" id="GO:0042277">
    <property type="term" value="F:peptide binding"/>
    <property type="evidence" value="ECO:0007669"/>
    <property type="project" value="TreeGrafter"/>
</dbReference>
<dbReference type="Proteomes" id="UP000199666">
    <property type="component" value="Unassembled WGS sequence"/>
</dbReference>
<dbReference type="InterPro" id="IPR050344">
    <property type="entry name" value="Peptidase_M1_aminopeptidases"/>
</dbReference>
<dbReference type="Pfam" id="PF01433">
    <property type="entry name" value="Peptidase_M1"/>
    <property type="match status" value="1"/>
</dbReference>
<sequence>MINNFHKCFAFFLLISQVSFGQNIQNNPGSNHGNKFEQLGTILTTPNEQRTASGAPGVKYWQQRADYNIKCELDEKNLVLKGSETITYYNNSPDVLTYIWLQLDENEHSNLNNANYQNSTRMPSAAATTQVDNMGFVAAPKDNGNGIRITKLTDATGKKLTYTINKTMMRVEVPALKSGQQFVLNIDWNYQIPNRLTLGGRGGYEFFPEDGNHLFTMAQWFPRLCVYSDFQGWQNHQFTGRGEFALTFGNYRVQMTVPADHMVGSTGECINYSAVLSPAQMARYNKAKTSTTAPVEIVTLAEAKVAETKKSTAKKTWVFQANNVRDFAWTSSRKFVWDAMAQPINGKNVMCMSFYGKEAYNLYSKFSSRAVAHTIKTYSDFTIPYPYPVAQSVEAANGMEYPMICFNYGRTDADGTYSESTKNGMLGVVIHEVGHNFFPMIINSDERQWTWMDEGLNSFVEYLTEELWDNKFPSKKGPAYTIVPYMKMSKDLLEPIMSNSENIVNFGPNAYSKPATGLNILRETIMGRELFDYAFKEYSRRWAFKHPTPADLFRTMEDASGEDLDWFWRGWFYGTDACDIALDSVKFAKADYPKAPAGNNRVVGNRPQRVDPPAVNAFEDISKIRNRQDNNIKFYTDKDLAARDFYWKYDRGLVQIDSTLGSKTAAQPNRLPMEEFTDEEKAKYGNKFFYELNFTNKGGLVMPIIVEFTFKDGTKAVDRIPAQIWRLNELKASKFYVHDQEVASIKLDPMRETADIDETNNTWGGSEKASKFQLFKVRAGAGPARGQSVGSNPMQLEKKGE</sequence>
<accession>A0A1I2T9I8</accession>
<dbReference type="CDD" id="cd09604">
    <property type="entry name" value="M1_APN_like"/>
    <property type="match status" value="1"/>
</dbReference>
<keyword evidence="4" id="KW-1185">Reference proteome</keyword>
<proteinExistence type="predicted"/>
<dbReference type="STRING" id="414048.SAMN04489864_101263"/>
<dbReference type="EMBL" id="FOPP01000001">
    <property type="protein sequence ID" value="SFG61430.1"/>
    <property type="molecule type" value="Genomic_DNA"/>
</dbReference>
<dbReference type="GO" id="GO:0005615">
    <property type="term" value="C:extracellular space"/>
    <property type="evidence" value="ECO:0007669"/>
    <property type="project" value="TreeGrafter"/>
</dbReference>
<evidence type="ECO:0000313" key="3">
    <source>
        <dbReference type="EMBL" id="SFG61430.1"/>
    </source>
</evidence>
<name>A0A1I2T9I8_9SPHI</name>
<dbReference type="InterPro" id="IPR027268">
    <property type="entry name" value="Peptidase_M4/M1_CTD_sf"/>
</dbReference>
<dbReference type="GO" id="GO:0005737">
    <property type="term" value="C:cytoplasm"/>
    <property type="evidence" value="ECO:0007669"/>
    <property type="project" value="TreeGrafter"/>
</dbReference>
<dbReference type="InterPro" id="IPR014782">
    <property type="entry name" value="Peptidase_M1_dom"/>
</dbReference>
<dbReference type="Gene3D" id="1.10.390.10">
    <property type="entry name" value="Neutral Protease Domain 2"/>
    <property type="match status" value="1"/>
</dbReference>
<dbReference type="SUPFAM" id="SSF55486">
    <property type="entry name" value="Metalloproteases ('zincins'), catalytic domain"/>
    <property type="match status" value="1"/>
</dbReference>
<dbReference type="PANTHER" id="PTHR11533">
    <property type="entry name" value="PROTEASE M1 ZINC METALLOPROTEASE"/>
    <property type="match status" value="1"/>
</dbReference>